<accession>A0A6A6EAZ5</accession>
<organism evidence="3 4">
    <name type="scientific">Zopfia rhizophila CBS 207.26</name>
    <dbReference type="NCBI Taxonomy" id="1314779"/>
    <lineage>
        <taxon>Eukaryota</taxon>
        <taxon>Fungi</taxon>
        <taxon>Dikarya</taxon>
        <taxon>Ascomycota</taxon>
        <taxon>Pezizomycotina</taxon>
        <taxon>Dothideomycetes</taxon>
        <taxon>Dothideomycetes incertae sedis</taxon>
        <taxon>Zopfiaceae</taxon>
        <taxon>Zopfia</taxon>
    </lineage>
</organism>
<dbReference type="Proteomes" id="UP000800200">
    <property type="component" value="Unassembled WGS sequence"/>
</dbReference>
<sequence length="107" mass="12243">MPPEEDQSTQTSATESTDELGTGIIEHLAVIRTKFERLENAYEETKEALEKSNERIEAKGREEDVRKGLMEEAGVSEVELELELGGLRYGEKDYFRHLNILNQRGQM</sequence>
<evidence type="ECO:0000313" key="4">
    <source>
        <dbReference type="Proteomes" id="UP000800200"/>
    </source>
</evidence>
<name>A0A6A6EAZ5_9PEZI</name>
<keyword evidence="4" id="KW-1185">Reference proteome</keyword>
<gene>
    <name evidence="3" type="ORF">K469DRAFT_685580</name>
</gene>
<evidence type="ECO:0000256" key="1">
    <source>
        <dbReference type="SAM" id="Coils"/>
    </source>
</evidence>
<dbReference type="EMBL" id="ML994626">
    <property type="protein sequence ID" value="KAF2187699.1"/>
    <property type="molecule type" value="Genomic_DNA"/>
</dbReference>
<proteinExistence type="predicted"/>
<feature type="coiled-coil region" evidence="1">
    <location>
        <begin position="28"/>
        <end position="62"/>
    </location>
</feature>
<evidence type="ECO:0000313" key="3">
    <source>
        <dbReference type="EMBL" id="KAF2187699.1"/>
    </source>
</evidence>
<protein>
    <submittedName>
        <fullName evidence="3">Uncharacterized protein</fullName>
    </submittedName>
</protein>
<evidence type="ECO:0000256" key="2">
    <source>
        <dbReference type="SAM" id="MobiDB-lite"/>
    </source>
</evidence>
<keyword evidence="1" id="KW-0175">Coiled coil</keyword>
<dbReference type="AlphaFoldDB" id="A0A6A6EAZ5"/>
<reference evidence="3" key="1">
    <citation type="journal article" date="2020" name="Stud. Mycol.">
        <title>101 Dothideomycetes genomes: a test case for predicting lifestyles and emergence of pathogens.</title>
        <authorList>
            <person name="Haridas S."/>
            <person name="Albert R."/>
            <person name="Binder M."/>
            <person name="Bloem J."/>
            <person name="Labutti K."/>
            <person name="Salamov A."/>
            <person name="Andreopoulos B."/>
            <person name="Baker S."/>
            <person name="Barry K."/>
            <person name="Bills G."/>
            <person name="Bluhm B."/>
            <person name="Cannon C."/>
            <person name="Castanera R."/>
            <person name="Culley D."/>
            <person name="Daum C."/>
            <person name="Ezra D."/>
            <person name="Gonzalez J."/>
            <person name="Henrissat B."/>
            <person name="Kuo A."/>
            <person name="Liang C."/>
            <person name="Lipzen A."/>
            <person name="Lutzoni F."/>
            <person name="Magnuson J."/>
            <person name="Mondo S."/>
            <person name="Nolan M."/>
            <person name="Ohm R."/>
            <person name="Pangilinan J."/>
            <person name="Park H.-J."/>
            <person name="Ramirez L."/>
            <person name="Alfaro M."/>
            <person name="Sun H."/>
            <person name="Tritt A."/>
            <person name="Yoshinaga Y."/>
            <person name="Zwiers L.-H."/>
            <person name="Turgeon B."/>
            <person name="Goodwin S."/>
            <person name="Spatafora J."/>
            <person name="Crous P."/>
            <person name="Grigoriev I."/>
        </authorList>
    </citation>
    <scope>NUCLEOTIDE SEQUENCE</scope>
    <source>
        <strain evidence="3">CBS 207.26</strain>
    </source>
</reference>
<feature type="region of interest" description="Disordered" evidence="2">
    <location>
        <begin position="1"/>
        <end position="21"/>
    </location>
</feature>